<dbReference type="Proteomes" id="UP000007435">
    <property type="component" value="Chromosome"/>
</dbReference>
<evidence type="ECO:0000313" key="2">
    <source>
        <dbReference type="EMBL" id="ADQ18357.1"/>
    </source>
</evidence>
<evidence type="ECO:0000259" key="1">
    <source>
        <dbReference type="Pfam" id="PF05697"/>
    </source>
</evidence>
<dbReference type="InterPro" id="IPR008881">
    <property type="entry name" value="Trigger_fac_ribosome-bd_bac"/>
</dbReference>
<dbReference type="AlphaFoldDB" id="E4RQE9"/>
<dbReference type="PANTHER" id="PTHR30560:SF3">
    <property type="entry name" value="TRIGGER FACTOR-LIKE PROTEIN TIG, CHLOROPLASTIC"/>
    <property type="match status" value="1"/>
</dbReference>
<dbReference type="GO" id="GO:0043022">
    <property type="term" value="F:ribosome binding"/>
    <property type="evidence" value="ECO:0007669"/>
    <property type="project" value="TreeGrafter"/>
</dbReference>
<dbReference type="PANTHER" id="PTHR30560">
    <property type="entry name" value="TRIGGER FACTOR CHAPERONE AND PEPTIDYL-PROLYL CIS/TRANS ISOMERASE"/>
    <property type="match status" value="1"/>
</dbReference>
<dbReference type="GO" id="GO:0051083">
    <property type="term" value="P:'de novo' cotranslational protein folding"/>
    <property type="evidence" value="ECO:0007669"/>
    <property type="project" value="TreeGrafter"/>
</dbReference>
<dbReference type="GO" id="GO:0044183">
    <property type="term" value="F:protein folding chaperone"/>
    <property type="evidence" value="ECO:0007669"/>
    <property type="project" value="TreeGrafter"/>
</dbReference>
<dbReference type="Pfam" id="PF05697">
    <property type="entry name" value="Trigger_N"/>
    <property type="match status" value="1"/>
</dbReference>
<reference evidence="2 3" key="2">
    <citation type="journal article" date="2011" name="Stand. Genomic Sci.">
        <title>Complete genome sequence of Leadbetterella byssophila type strain (4M15).</title>
        <authorList>
            <person name="Abt B."/>
            <person name="Teshima H."/>
            <person name="Lucas S."/>
            <person name="Lapidus A."/>
            <person name="Del Rio T.G."/>
            <person name="Nolan M."/>
            <person name="Tice H."/>
            <person name="Cheng J.F."/>
            <person name="Pitluck S."/>
            <person name="Liolios K."/>
            <person name="Pagani I."/>
            <person name="Ivanova N."/>
            <person name="Mavromatis K."/>
            <person name="Pati A."/>
            <person name="Tapia R."/>
            <person name="Han C."/>
            <person name="Goodwin L."/>
            <person name="Chen A."/>
            <person name="Palaniappan K."/>
            <person name="Land M."/>
            <person name="Hauser L."/>
            <person name="Chang Y.J."/>
            <person name="Jeffries C.D."/>
            <person name="Rohde M."/>
            <person name="Goker M."/>
            <person name="Tindall B.J."/>
            <person name="Detter J.C."/>
            <person name="Woyke T."/>
            <person name="Bristow J."/>
            <person name="Eisen J.A."/>
            <person name="Markowitz V."/>
            <person name="Hugenholtz P."/>
            <person name="Klenk H.P."/>
            <person name="Kyrpides N.C."/>
        </authorList>
    </citation>
    <scope>NUCLEOTIDE SEQUENCE [LARGE SCALE GENOMIC DNA]</scope>
    <source>
        <strain evidence="3">DSM 17132 / JCM 16389 / KACC 11308 / NBRC 106382 / 4M15</strain>
    </source>
</reference>
<dbReference type="eggNOG" id="COG0544">
    <property type="taxonomic scope" value="Bacteria"/>
</dbReference>
<dbReference type="SUPFAM" id="SSF109998">
    <property type="entry name" value="Triger factor/SurA peptide-binding domain-like"/>
    <property type="match status" value="1"/>
</dbReference>
<dbReference type="GO" id="GO:0015031">
    <property type="term" value="P:protein transport"/>
    <property type="evidence" value="ECO:0007669"/>
    <property type="project" value="InterPro"/>
</dbReference>
<dbReference type="InterPro" id="IPR027304">
    <property type="entry name" value="Trigger_fact/SurA_dom_sf"/>
</dbReference>
<accession>E4RQE9</accession>
<organism evidence="2 3">
    <name type="scientific">Leadbetterella byssophila (strain DSM 17132 / JCM 16389 / KACC 11308 / NBRC 106382 / 4M15)</name>
    <dbReference type="NCBI Taxonomy" id="649349"/>
    <lineage>
        <taxon>Bacteria</taxon>
        <taxon>Pseudomonadati</taxon>
        <taxon>Bacteroidota</taxon>
        <taxon>Cytophagia</taxon>
        <taxon>Cytophagales</taxon>
        <taxon>Leadbetterellaceae</taxon>
        <taxon>Leadbetterella</taxon>
    </lineage>
</organism>
<keyword evidence="3" id="KW-1185">Reference proteome</keyword>
<proteinExistence type="predicted"/>
<protein>
    <submittedName>
        <fullName evidence="2">Trigger factor</fullName>
    </submittedName>
</protein>
<dbReference type="RefSeq" id="WP_013409391.1">
    <property type="nucleotide sequence ID" value="NC_014655.1"/>
</dbReference>
<dbReference type="InterPro" id="IPR037041">
    <property type="entry name" value="Trigger_fac_C_sf"/>
</dbReference>
<sequence>MQTKFDKVSSTLGNLKVEVSEADYKPSVEKKIREYAKTAQVKGFRPGHVPIPYIKNLYGKSILVDEVIRIASDAVNNVIKEEKLNIVGEPKPTEDSFQIDWHKQKDFTFEYTLGFASAFTVDVNSIPAITQYEIEPSEEQVQNSIEDLKKRFGVDKEPEVSAEGDIIFGKLSQESTEFFFQSGIPTDKVKADAKAQFIGLKKEDTIKFDIQSIFETARELGFATGKSDEEAEQLQGEFTFVVERISRVEPAELNQEFFDKVLGADKAKDEKEFVEQVRAIISENYNRESDFLFDFEVEKALLDSVTIELPEEFLKEYLLEVNQGKATAEDLEREFPAILRGIKLDFIRAEVAKDHEIKVEYNDVVEEVKSEIRGYFGGQAGFDGMEEFIDNMAKKQLDGTNKENTRKYFERAFGRKVLNFLKEKVQRNKESVSVEKFNELASASYKN</sequence>
<dbReference type="OrthoDB" id="9767721at2"/>
<name>E4RQE9_LEAB4</name>
<gene>
    <name evidence="2" type="ordered locus">Lbys_2695</name>
</gene>
<dbReference type="InterPro" id="IPR005215">
    <property type="entry name" value="Trig_fac"/>
</dbReference>
<dbReference type="KEGG" id="lby:Lbys_2695"/>
<dbReference type="GO" id="GO:0043335">
    <property type="term" value="P:protein unfolding"/>
    <property type="evidence" value="ECO:0007669"/>
    <property type="project" value="TreeGrafter"/>
</dbReference>
<reference key="1">
    <citation type="submission" date="2010-11" db="EMBL/GenBank/DDBJ databases">
        <title>The complete genome of Leadbetterella byssophila DSM 17132.</title>
        <authorList>
            <consortium name="US DOE Joint Genome Institute (JGI-PGF)"/>
            <person name="Lucas S."/>
            <person name="Copeland A."/>
            <person name="Lapidus A."/>
            <person name="Glavina del Rio T."/>
            <person name="Dalin E."/>
            <person name="Tice H."/>
            <person name="Bruce D."/>
            <person name="Goodwin L."/>
            <person name="Pitluck S."/>
            <person name="Kyrpides N."/>
            <person name="Mavromatis K."/>
            <person name="Ivanova N."/>
            <person name="Teshima H."/>
            <person name="Brettin T."/>
            <person name="Detter J.C."/>
            <person name="Han C."/>
            <person name="Tapia R."/>
            <person name="Land M."/>
            <person name="Hauser L."/>
            <person name="Markowitz V."/>
            <person name="Cheng J.-F."/>
            <person name="Hugenholtz P."/>
            <person name="Woyke T."/>
            <person name="Wu D."/>
            <person name="Tindall B."/>
            <person name="Pomrenke H.G."/>
            <person name="Brambilla E."/>
            <person name="Klenk H.-P."/>
            <person name="Eisen J.A."/>
        </authorList>
    </citation>
    <scope>NUCLEOTIDE SEQUENCE [LARGE SCALE GENOMIC DNA]</scope>
    <source>
        <strain>DSM 17132</strain>
    </source>
</reference>
<dbReference type="Gene3D" id="3.30.70.1050">
    <property type="entry name" value="Trigger factor ribosome-binding domain"/>
    <property type="match status" value="1"/>
</dbReference>
<dbReference type="GO" id="GO:0003755">
    <property type="term" value="F:peptidyl-prolyl cis-trans isomerase activity"/>
    <property type="evidence" value="ECO:0007669"/>
    <property type="project" value="TreeGrafter"/>
</dbReference>
<feature type="domain" description="Trigger factor ribosome-binding bacterial" evidence="1">
    <location>
        <begin position="1"/>
        <end position="148"/>
    </location>
</feature>
<evidence type="ECO:0000313" key="3">
    <source>
        <dbReference type="Proteomes" id="UP000007435"/>
    </source>
</evidence>
<dbReference type="HOGENOM" id="CLU_045516_0_0_10"/>
<dbReference type="InterPro" id="IPR036611">
    <property type="entry name" value="Trigger_fac_ribosome-bd_sf"/>
</dbReference>
<dbReference type="STRING" id="649349.Lbys_2695"/>
<dbReference type="EMBL" id="CP002305">
    <property type="protein sequence ID" value="ADQ18357.1"/>
    <property type="molecule type" value="Genomic_DNA"/>
</dbReference>
<dbReference type="SUPFAM" id="SSF102735">
    <property type="entry name" value="Trigger factor ribosome-binding domain"/>
    <property type="match status" value="1"/>
</dbReference>
<dbReference type="Gene3D" id="1.10.3120.10">
    <property type="entry name" value="Trigger factor, C-terminal domain"/>
    <property type="match status" value="1"/>
</dbReference>